<name>A0A9R1TA72_9HYME</name>
<dbReference type="PANTHER" id="PTHR15749">
    <property type="entry name" value="FANCONI-ASSOCIATED NUCLEASE 1"/>
    <property type="match status" value="1"/>
</dbReference>
<comment type="catalytic activity">
    <reaction evidence="1 8">
        <text>Hydrolytically removes 5'-nucleotides successively from the 3'-hydroxy termini of 3'-hydroxy-terminated oligonucleotides.</text>
        <dbReference type="EC" id="3.1.4.1"/>
    </reaction>
</comment>
<keyword evidence="8" id="KW-0234">DNA repair</keyword>
<evidence type="ECO:0000256" key="3">
    <source>
        <dbReference type="ARBA" id="ARBA00022722"/>
    </source>
</evidence>
<keyword evidence="8" id="KW-0539">Nucleus</keyword>
<dbReference type="GO" id="GO:0046872">
    <property type="term" value="F:metal ion binding"/>
    <property type="evidence" value="ECO:0007669"/>
    <property type="project" value="UniProtKB-KW"/>
</dbReference>
<feature type="compositionally biased region" description="Polar residues" evidence="9">
    <location>
        <begin position="32"/>
        <end position="41"/>
    </location>
</feature>
<proteinExistence type="inferred from homology"/>
<gene>
    <name evidence="12" type="primary">LOC105267893</name>
</gene>
<organism evidence="11 12">
    <name type="scientific">Fopius arisanus</name>
    <dbReference type="NCBI Taxonomy" id="64838"/>
    <lineage>
        <taxon>Eukaryota</taxon>
        <taxon>Metazoa</taxon>
        <taxon>Ecdysozoa</taxon>
        <taxon>Arthropoda</taxon>
        <taxon>Hexapoda</taxon>
        <taxon>Insecta</taxon>
        <taxon>Pterygota</taxon>
        <taxon>Neoptera</taxon>
        <taxon>Endopterygota</taxon>
        <taxon>Hymenoptera</taxon>
        <taxon>Apocrita</taxon>
        <taxon>Ichneumonoidea</taxon>
        <taxon>Braconidae</taxon>
        <taxon>Opiinae</taxon>
        <taxon>Fopius</taxon>
    </lineage>
</organism>
<evidence type="ECO:0000256" key="9">
    <source>
        <dbReference type="SAM" id="MobiDB-lite"/>
    </source>
</evidence>
<comment type="cofactor">
    <cofactor evidence="8">
        <name>Mg(2+)</name>
        <dbReference type="ChEBI" id="CHEBI:18420"/>
    </cofactor>
    <cofactor evidence="8">
        <name>Mn(2+)</name>
        <dbReference type="ChEBI" id="CHEBI:29035"/>
    </cofactor>
</comment>
<sequence>MKCKYPPDAIIILNDSDEDSHPGEGQEVLPQKASTSRNFSHINKKNLRNLSTTPKSSPSQPPKYCISLDDSSEDDSPPTFTPSKSLQKPKTPSPKRALNFTSCQSPIKRKKINEIMTHEMAKENSFHQYALTTTTSIMESLEVSEIITLESKKQLSFAGKSQSVIKEELLLSEDEWDPDEVDSNVDSLLLSPKAYLKVLRPEIINRNFQQETNNFQQKSQGTDQRVRKAEKLQRIVESAENIVVGMGMSGMTPKEMASPEILVDLEMIGYPRTPKKSSNNEGCGSPRDDVQSPLRNMETPLKRSPSTFSPTQRSPTMRRYRPKKIFKDNTNFETVVDNLNLAKQGAITANKLDLQEIYEKGNFKIQWERIDTSTAKQYDIQDVVQPKNWHSERLLEMIIWVFSEPVNCGYFDEEERDMIFKVMSMSQEEQVLLAIMLKREVKWFRVRKQKYEHHFGENMEKYYLELTKKGFFDNDWEKVDIELIFKLLQVDELKDLCKLMKMNSNVVKPKMIASLKQLLRQKTSHFNTTSPHEALKTRLLYVAGPILKLSEKFVFLIHRILTLYYPNHDPEEKLSDVFHKLSEVHFGNKTFPSTPIIRFPLFKSRQSLSDYTEAKLVWMKITQVMKETNKGPSHWEAVRDHGKTAYKKLKEIMNKIVKSPEDSTSEGRKSKKIPSHIARFTSTYVWSKILILSFEAFKRLKYDGCLLVKSYIEFLLNNRADILINCGKLYKELTLIEMSHLKDLERSAEMTLEAFSVTSSIIDQAEMIERAKKLSSRVNGISPITKNKLKDVLDQKEEEFVCIPKEVEIEVTKVDRAGCGGKSMWQLNIGDEEKGYGNVETVAMSHYATVGYPKGIHCEGALPVTLFACLFWREIYELSVPGAFVSLFQDAPLDLFGSSFFENRREALSKKVENLEKLQNFSSVLEEMTIIYRDLSGLQSIMCSIVDDPELFHEIITCLGKNGVLGICKRMVLGGYVNWRSGFPDLFVWNEKSMKCKVVEVKGPGDSLSVKQKLWIKYLQEIGVKVEVCLVKAKQMY</sequence>
<evidence type="ECO:0000256" key="5">
    <source>
        <dbReference type="ARBA" id="ARBA00022801"/>
    </source>
</evidence>
<dbReference type="InterPro" id="IPR049132">
    <property type="entry name" value="FAN1-like_euk"/>
</dbReference>
<keyword evidence="8" id="KW-0227">DNA damage</keyword>
<reference evidence="12" key="1">
    <citation type="submission" date="2025-08" db="UniProtKB">
        <authorList>
            <consortium name="RefSeq"/>
        </authorList>
    </citation>
    <scope>IDENTIFICATION</scope>
    <source>
        <strain evidence="12">USDA-PBARC FA_bdor</strain>
        <tissue evidence="12">Whole organism</tissue>
    </source>
</reference>
<evidence type="ECO:0000256" key="6">
    <source>
        <dbReference type="ARBA" id="ARBA00022842"/>
    </source>
</evidence>
<dbReference type="GO" id="GO:0070336">
    <property type="term" value="F:flap-structured DNA binding"/>
    <property type="evidence" value="ECO:0007669"/>
    <property type="project" value="TreeGrafter"/>
</dbReference>
<feature type="region of interest" description="Disordered" evidence="9">
    <location>
        <begin position="272"/>
        <end position="316"/>
    </location>
</feature>
<evidence type="ECO:0000313" key="12">
    <source>
        <dbReference type="RefSeq" id="XP_011305343.1"/>
    </source>
</evidence>
<keyword evidence="5 8" id="KW-0378">Hydrolase</keyword>
<evidence type="ECO:0000256" key="7">
    <source>
        <dbReference type="ARBA" id="ARBA00023211"/>
    </source>
</evidence>
<accession>A0A9R1TA72</accession>
<comment type="subcellular location">
    <subcellularLocation>
        <location evidence="8">Nucleus</location>
    </subcellularLocation>
</comment>
<dbReference type="PANTHER" id="PTHR15749:SF4">
    <property type="entry name" value="FANCONI-ASSOCIATED NUCLEASE 1"/>
    <property type="match status" value="1"/>
</dbReference>
<protein>
    <recommendedName>
        <fullName evidence="8">Fanconi-associated nuclease</fullName>
        <ecNumber evidence="8">3.1.4.1</ecNumber>
    </recommendedName>
</protein>
<evidence type="ECO:0000313" key="11">
    <source>
        <dbReference type="Proteomes" id="UP000694866"/>
    </source>
</evidence>
<dbReference type="GO" id="GO:0005634">
    <property type="term" value="C:nucleus"/>
    <property type="evidence" value="ECO:0007669"/>
    <property type="project" value="UniProtKB-SubCell"/>
</dbReference>
<dbReference type="GeneID" id="105267893"/>
<dbReference type="InterPro" id="IPR033315">
    <property type="entry name" value="Fan1-like"/>
</dbReference>
<keyword evidence="3 8" id="KW-0540">Nuclease</keyword>
<feature type="compositionally biased region" description="Polar residues" evidence="9">
    <location>
        <begin position="304"/>
        <end position="315"/>
    </location>
</feature>
<keyword evidence="4 8" id="KW-0479">Metal-binding</keyword>
<evidence type="ECO:0000259" key="10">
    <source>
        <dbReference type="SMART" id="SM00990"/>
    </source>
</evidence>
<dbReference type="GO" id="GO:0004528">
    <property type="term" value="F:phosphodiesterase I activity"/>
    <property type="evidence" value="ECO:0007669"/>
    <property type="project" value="UniProtKB-EC"/>
</dbReference>
<evidence type="ECO:0000256" key="4">
    <source>
        <dbReference type="ARBA" id="ARBA00022723"/>
    </source>
</evidence>
<dbReference type="GO" id="GO:0036297">
    <property type="term" value="P:interstrand cross-link repair"/>
    <property type="evidence" value="ECO:0007669"/>
    <property type="project" value="InterPro"/>
</dbReference>
<evidence type="ECO:0000256" key="8">
    <source>
        <dbReference type="RuleBase" id="RU365033"/>
    </source>
</evidence>
<dbReference type="KEGG" id="fas:105267893"/>
<dbReference type="GO" id="GO:0008409">
    <property type="term" value="F:5'-3' exonuclease activity"/>
    <property type="evidence" value="ECO:0007669"/>
    <property type="project" value="TreeGrafter"/>
</dbReference>
<feature type="region of interest" description="Disordered" evidence="9">
    <location>
        <begin position="1"/>
        <end position="99"/>
    </location>
</feature>
<dbReference type="AlphaFoldDB" id="A0A9R1TA72"/>
<dbReference type="CDD" id="cd22326">
    <property type="entry name" value="FAN1-like"/>
    <property type="match status" value="1"/>
</dbReference>
<feature type="domain" description="VRR-NUC" evidence="10">
    <location>
        <begin position="925"/>
        <end position="1033"/>
    </location>
</feature>
<dbReference type="EC" id="3.1.4.1" evidence="8"/>
<evidence type="ECO:0000256" key="1">
    <source>
        <dbReference type="ARBA" id="ARBA00000983"/>
    </source>
</evidence>
<dbReference type="Gene3D" id="3.40.1350.10">
    <property type="match status" value="1"/>
</dbReference>
<comment type="similarity">
    <text evidence="2 8">Belongs to the FAN1 family.</text>
</comment>
<comment type="function">
    <text evidence="8">Nuclease required for the repair of DNA interstrand cross-links (ICL). Acts as a 5'-3' exonuclease that anchors at a cut end of DNA and cleaves DNA successively at every third nucleotide, allowing to excise an ICL from one strand through flanking incisions.</text>
</comment>
<dbReference type="InterPro" id="IPR014883">
    <property type="entry name" value="VRR_NUC"/>
</dbReference>
<dbReference type="Pfam" id="PF08774">
    <property type="entry name" value="VRR_NUC"/>
    <property type="match status" value="1"/>
</dbReference>
<keyword evidence="11" id="KW-1185">Reference proteome</keyword>
<dbReference type="OrthoDB" id="76364at2759"/>
<evidence type="ECO:0000256" key="2">
    <source>
        <dbReference type="ARBA" id="ARBA00005533"/>
    </source>
</evidence>
<feature type="compositionally biased region" description="Polar residues" evidence="9">
    <location>
        <begin position="81"/>
        <end position="90"/>
    </location>
</feature>
<keyword evidence="6 8" id="KW-0460">Magnesium</keyword>
<dbReference type="InterPro" id="IPR011856">
    <property type="entry name" value="tRNA_endonuc-like_dom_sf"/>
</dbReference>
<keyword evidence="7 8" id="KW-0464">Manganese</keyword>
<dbReference type="SMART" id="SM00990">
    <property type="entry name" value="VRR_NUC"/>
    <property type="match status" value="1"/>
</dbReference>
<dbReference type="GO" id="GO:0017108">
    <property type="term" value="F:5'-flap endonuclease activity"/>
    <property type="evidence" value="ECO:0007669"/>
    <property type="project" value="TreeGrafter"/>
</dbReference>
<dbReference type="RefSeq" id="XP_011305343.1">
    <property type="nucleotide sequence ID" value="XM_011307041.1"/>
</dbReference>
<dbReference type="Proteomes" id="UP000694866">
    <property type="component" value="Unplaced"/>
</dbReference>